<protein>
    <submittedName>
        <fullName evidence="2">Sulfurtransferase</fullName>
    </submittedName>
</protein>
<dbReference type="InterPro" id="IPR050229">
    <property type="entry name" value="GlpE_sulfurtransferase"/>
</dbReference>
<keyword evidence="3" id="KW-1185">Reference proteome</keyword>
<dbReference type="EMBL" id="JNVM01000008">
    <property type="protein sequence ID" value="KEQ26129.1"/>
    <property type="molecule type" value="Genomic_DNA"/>
</dbReference>
<comment type="caution">
    <text evidence="2">The sequence shown here is derived from an EMBL/GenBank/DDBJ whole genome shotgun (WGS) entry which is preliminary data.</text>
</comment>
<feature type="domain" description="Rhodanese" evidence="1">
    <location>
        <begin position="18"/>
        <end position="101"/>
    </location>
</feature>
<evidence type="ECO:0000313" key="2">
    <source>
        <dbReference type="EMBL" id="KEQ26129.1"/>
    </source>
</evidence>
<sequence>MFESIEPEAFRAKTDNGELGDALVVDVREPYEWEYYHWEQAQLMPMNSIPGRLAELPKDRTIYVVCAHGVRSANVCYYLKQNGFNDVVNVEGGMAALAALRGFQYD</sequence>
<dbReference type="InterPro" id="IPR036873">
    <property type="entry name" value="Rhodanese-like_dom_sf"/>
</dbReference>
<accession>A0A081P606</accession>
<evidence type="ECO:0000313" key="3">
    <source>
        <dbReference type="Proteomes" id="UP000028123"/>
    </source>
</evidence>
<dbReference type="CDD" id="cd00158">
    <property type="entry name" value="RHOD"/>
    <property type="match status" value="1"/>
</dbReference>
<dbReference type="Pfam" id="PF00581">
    <property type="entry name" value="Rhodanese"/>
    <property type="match status" value="1"/>
</dbReference>
<dbReference type="PROSITE" id="PS50206">
    <property type="entry name" value="RHODANESE_3"/>
    <property type="match status" value="1"/>
</dbReference>
<keyword evidence="2" id="KW-0808">Transferase</keyword>
<dbReference type="InterPro" id="IPR001763">
    <property type="entry name" value="Rhodanese-like_dom"/>
</dbReference>
<name>A0A081P606_9BACL</name>
<reference evidence="2 3" key="1">
    <citation type="submission" date="2014-06" db="EMBL/GenBank/DDBJ databases">
        <title>Draft genome sequence of Paenibacillus sp. MSt1.</title>
        <authorList>
            <person name="Aw Y.K."/>
            <person name="Ong K.S."/>
            <person name="Gan H.M."/>
            <person name="Lee S.M."/>
        </authorList>
    </citation>
    <scope>NUCLEOTIDE SEQUENCE [LARGE SCALE GENOMIC DNA]</scope>
    <source>
        <strain evidence="2 3">MSt1</strain>
    </source>
</reference>
<organism evidence="2 3">
    <name type="scientific">Paenibacillus tyrfis</name>
    <dbReference type="NCBI Taxonomy" id="1501230"/>
    <lineage>
        <taxon>Bacteria</taxon>
        <taxon>Bacillati</taxon>
        <taxon>Bacillota</taxon>
        <taxon>Bacilli</taxon>
        <taxon>Bacillales</taxon>
        <taxon>Paenibacillaceae</taxon>
        <taxon>Paenibacillus</taxon>
    </lineage>
</organism>
<evidence type="ECO:0000259" key="1">
    <source>
        <dbReference type="PROSITE" id="PS50206"/>
    </source>
</evidence>
<dbReference type="RefSeq" id="WP_036680748.1">
    <property type="nucleotide sequence ID" value="NZ_JNVM01000008.1"/>
</dbReference>
<dbReference type="PANTHER" id="PTHR43031">
    <property type="entry name" value="FAD-DEPENDENT OXIDOREDUCTASE"/>
    <property type="match status" value="1"/>
</dbReference>
<dbReference type="Proteomes" id="UP000028123">
    <property type="component" value="Unassembled WGS sequence"/>
</dbReference>
<dbReference type="SMART" id="SM00450">
    <property type="entry name" value="RHOD"/>
    <property type="match status" value="1"/>
</dbReference>
<dbReference type="eggNOG" id="COG0607">
    <property type="taxonomic scope" value="Bacteria"/>
</dbReference>
<dbReference type="GO" id="GO:0016740">
    <property type="term" value="F:transferase activity"/>
    <property type="evidence" value="ECO:0007669"/>
    <property type="project" value="UniProtKB-KW"/>
</dbReference>
<proteinExistence type="predicted"/>
<gene>
    <name evidence="2" type="ORF">ET33_36740</name>
</gene>
<dbReference type="PANTHER" id="PTHR43031:SF17">
    <property type="entry name" value="SULFURTRANSFERASE YTWF-RELATED"/>
    <property type="match status" value="1"/>
</dbReference>
<dbReference type="SUPFAM" id="SSF52821">
    <property type="entry name" value="Rhodanese/Cell cycle control phosphatase"/>
    <property type="match status" value="1"/>
</dbReference>
<dbReference type="OrthoDB" id="9800872at2"/>
<dbReference type="AlphaFoldDB" id="A0A081P606"/>
<dbReference type="Gene3D" id="3.40.250.10">
    <property type="entry name" value="Rhodanese-like domain"/>
    <property type="match status" value="1"/>
</dbReference>